<organism evidence="1 2">
    <name type="scientific">Microbacterium testaceum</name>
    <name type="common">Aureobacterium testaceum</name>
    <name type="synonym">Brevibacterium testaceum</name>
    <dbReference type="NCBI Taxonomy" id="2033"/>
    <lineage>
        <taxon>Bacteria</taxon>
        <taxon>Bacillati</taxon>
        <taxon>Actinomycetota</taxon>
        <taxon>Actinomycetes</taxon>
        <taxon>Micrococcales</taxon>
        <taxon>Microbacteriaceae</taxon>
        <taxon>Microbacterium</taxon>
    </lineage>
</organism>
<sequence>MGSVAPSRAAVNTLYRAAEHLARGRALIGASPHADGYINVEWEKSGIWYTALLWHDRMDLMIDDEVNDNFQSRTVPLDAGALTDFLRFSE</sequence>
<name>A0A147F147_MICTE</name>
<dbReference type="AlphaFoldDB" id="A0A147F147"/>
<proteinExistence type="predicted"/>
<reference evidence="1 2" key="1">
    <citation type="journal article" date="2016" name="Front. Microbiol.">
        <title>Genomic Resource of Rice Seed Associated Bacteria.</title>
        <authorList>
            <person name="Midha S."/>
            <person name="Bansal K."/>
            <person name="Sharma S."/>
            <person name="Kumar N."/>
            <person name="Patil P.P."/>
            <person name="Chaudhry V."/>
            <person name="Patil P.B."/>
        </authorList>
    </citation>
    <scope>NUCLEOTIDE SEQUENCE [LARGE SCALE GENOMIC DNA]</scope>
    <source>
        <strain evidence="1 2">NS220</strain>
    </source>
</reference>
<comment type="caution">
    <text evidence="1">The sequence shown here is derived from an EMBL/GenBank/DDBJ whole genome shotgun (WGS) entry which is preliminary data.</text>
</comment>
<evidence type="ECO:0000313" key="2">
    <source>
        <dbReference type="Proteomes" id="UP000075025"/>
    </source>
</evidence>
<protein>
    <submittedName>
        <fullName evidence="1">Uncharacterized protein</fullName>
    </submittedName>
</protein>
<accession>A0A147F147</accession>
<evidence type="ECO:0000313" key="1">
    <source>
        <dbReference type="EMBL" id="KTR96467.1"/>
    </source>
</evidence>
<dbReference type="Proteomes" id="UP000075025">
    <property type="component" value="Unassembled WGS sequence"/>
</dbReference>
<gene>
    <name evidence="1" type="ORF">NS220_01975</name>
</gene>
<dbReference type="EMBL" id="LDRT01000010">
    <property type="protein sequence ID" value="KTR96467.1"/>
    <property type="molecule type" value="Genomic_DNA"/>
</dbReference>
<dbReference type="PATRIC" id="fig|2033.6.peg.70"/>